<dbReference type="Proteomes" id="UP000635606">
    <property type="component" value="Unassembled WGS sequence"/>
</dbReference>
<reference evidence="2" key="1">
    <citation type="submission" date="2021-01" db="EMBL/GenBank/DDBJ databases">
        <title>Whole genome shotgun sequence of Virgisporangium ochraceum NBRC 16418.</title>
        <authorList>
            <person name="Komaki H."/>
            <person name="Tamura T."/>
        </authorList>
    </citation>
    <scope>NUCLEOTIDE SEQUENCE</scope>
    <source>
        <strain evidence="2">NBRC 16418</strain>
    </source>
</reference>
<keyword evidence="3" id="KW-1185">Reference proteome</keyword>
<accession>A0A8J4A6G9</accession>
<feature type="coiled-coil region" evidence="1">
    <location>
        <begin position="264"/>
        <end position="291"/>
    </location>
</feature>
<sequence length="387" mass="41347">MPRKPPSPADDALLAAAAARGVRVSAYQLERWRAAGLLPRNLVDRTGPGRGTTSVAPDEALDLAVWLARNDGPGRRRRDVALEAFEAGLPVPEPTVRKAWHDLVADIQLTGEHDTAAPADAEARGDWASEVAEQAAAAAHPVLMPRRIRRIDDRIQSIVPLWSLPEVAALDQGTDVEPVTPHQSAVFAGSALLGGGEVASGPEVARQFRAMLPAGAASPAASWMEHPDQRYGDPADMVTASGDHLIPVGDMREPLAELAGRSSLDLLRAALQAAKEMYEWAEAQCAAVEAELDSGELGEATTAWMTHAVSGLSRMLIVMAIRDRQPSVDDRAGAALMLLFLTDAVRRLPQFVPDVDTETLSVVFPPFLHDLAGLTPPHPPVLENVKT</sequence>
<evidence type="ECO:0000256" key="1">
    <source>
        <dbReference type="SAM" id="Coils"/>
    </source>
</evidence>
<organism evidence="2 3">
    <name type="scientific">Virgisporangium ochraceum</name>
    <dbReference type="NCBI Taxonomy" id="65505"/>
    <lineage>
        <taxon>Bacteria</taxon>
        <taxon>Bacillati</taxon>
        <taxon>Actinomycetota</taxon>
        <taxon>Actinomycetes</taxon>
        <taxon>Micromonosporales</taxon>
        <taxon>Micromonosporaceae</taxon>
        <taxon>Virgisporangium</taxon>
    </lineage>
</organism>
<gene>
    <name evidence="2" type="ORF">Voc01_103290</name>
</gene>
<protein>
    <submittedName>
        <fullName evidence="2">Uncharacterized protein</fullName>
    </submittedName>
</protein>
<evidence type="ECO:0000313" key="2">
    <source>
        <dbReference type="EMBL" id="GIJ75412.1"/>
    </source>
</evidence>
<dbReference type="AlphaFoldDB" id="A0A8J4A6G9"/>
<proteinExistence type="predicted"/>
<dbReference type="RefSeq" id="WP_203935177.1">
    <property type="nucleotide sequence ID" value="NZ_BOPH01000157.1"/>
</dbReference>
<dbReference type="EMBL" id="BOPH01000157">
    <property type="protein sequence ID" value="GIJ75412.1"/>
    <property type="molecule type" value="Genomic_DNA"/>
</dbReference>
<keyword evidence="1" id="KW-0175">Coiled coil</keyword>
<evidence type="ECO:0000313" key="3">
    <source>
        <dbReference type="Proteomes" id="UP000635606"/>
    </source>
</evidence>
<comment type="caution">
    <text evidence="2">The sequence shown here is derived from an EMBL/GenBank/DDBJ whole genome shotgun (WGS) entry which is preliminary data.</text>
</comment>
<name>A0A8J4A6G9_9ACTN</name>